<dbReference type="Proteomes" id="UP000190626">
    <property type="component" value="Unassembled WGS sequence"/>
</dbReference>
<dbReference type="InterPro" id="IPR009061">
    <property type="entry name" value="DNA-bd_dom_put_sf"/>
</dbReference>
<evidence type="ECO:0000256" key="1">
    <source>
        <dbReference type="ARBA" id="ARBA00023125"/>
    </source>
</evidence>
<keyword evidence="5" id="KW-1185">Reference proteome</keyword>
<dbReference type="InterPro" id="IPR000551">
    <property type="entry name" value="MerR-type_HTH_dom"/>
</dbReference>
<dbReference type="PRINTS" id="PR00040">
    <property type="entry name" value="HTHMERR"/>
</dbReference>
<evidence type="ECO:0000259" key="3">
    <source>
        <dbReference type="PROSITE" id="PS50937"/>
    </source>
</evidence>
<dbReference type="Gene3D" id="1.10.1660.10">
    <property type="match status" value="1"/>
</dbReference>
<proteinExistence type="predicted"/>
<dbReference type="GO" id="GO:0003700">
    <property type="term" value="F:DNA-binding transcription factor activity"/>
    <property type="evidence" value="ECO:0007669"/>
    <property type="project" value="InterPro"/>
</dbReference>
<dbReference type="SUPFAM" id="SSF46955">
    <property type="entry name" value="Putative DNA-binding domain"/>
    <property type="match status" value="1"/>
</dbReference>
<sequence length="126" mass="14835">MELTIQQVAAKTGLSAHTLRYYEKVGLMEPICRAANGHRSYQSHDLEWINLLMHLRTTGMPIADMQRFAEMMRQGDRGIGQRRQLLEEHEQKLLVQVKELQDTLSVLRDKITYYRAWEDQQPHLDD</sequence>
<protein>
    <submittedName>
        <fullName evidence="4">MerR family transcriptional regulator</fullName>
    </submittedName>
</protein>
<name>A0A1V4HNM3_9BACL</name>
<evidence type="ECO:0000313" key="5">
    <source>
        <dbReference type="Proteomes" id="UP000190626"/>
    </source>
</evidence>
<evidence type="ECO:0000313" key="4">
    <source>
        <dbReference type="EMBL" id="OPH59098.1"/>
    </source>
</evidence>
<dbReference type="CDD" id="cd01109">
    <property type="entry name" value="HTH_YyaN"/>
    <property type="match status" value="1"/>
</dbReference>
<reference evidence="5" key="1">
    <citation type="submission" date="2016-07" db="EMBL/GenBank/DDBJ databases">
        <authorList>
            <person name="Florea S."/>
            <person name="Webb J.S."/>
            <person name="Jaromczyk J."/>
            <person name="Schardl C.L."/>
        </authorList>
    </citation>
    <scope>NUCLEOTIDE SEQUENCE [LARGE SCALE GENOMIC DNA]</scope>
    <source>
        <strain evidence="5">CY1</strain>
    </source>
</reference>
<dbReference type="AlphaFoldDB" id="A0A1V4HNM3"/>
<keyword evidence="2" id="KW-0175">Coiled coil</keyword>
<gene>
    <name evidence="4" type="ORF">BC351_22005</name>
</gene>
<dbReference type="SMART" id="SM00422">
    <property type="entry name" value="HTH_MERR"/>
    <property type="match status" value="1"/>
</dbReference>
<dbReference type="InterPro" id="IPR047057">
    <property type="entry name" value="MerR_fam"/>
</dbReference>
<organism evidence="4 5">
    <name type="scientific">Paenibacillus ferrarius</name>
    <dbReference type="NCBI Taxonomy" id="1469647"/>
    <lineage>
        <taxon>Bacteria</taxon>
        <taxon>Bacillati</taxon>
        <taxon>Bacillota</taxon>
        <taxon>Bacilli</taxon>
        <taxon>Bacillales</taxon>
        <taxon>Paenibacillaceae</taxon>
        <taxon>Paenibacillus</taxon>
    </lineage>
</organism>
<comment type="caution">
    <text evidence="4">The sequence shown here is derived from an EMBL/GenBank/DDBJ whole genome shotgun (WGS) entry which is preliminary data.</text>
</comment>
<dbReference type="STRING" id="1469647.BC351_22005"/>
<accession>A0A1V4HNM3</accession>
<dbReference type="PANTHER" id="PTHR30204">
    <property type="entry name" value="REDOX-CYCLING DRUG-SENSING TRANSCRIPTIONAL ACTIVATOR SOXR"/>
    <property type="match status" value="1"/>
</dbReference>
<dbReference type="EMBL" id="MBTG01000008">
    <property type="protein sequence ID" value="OPH59098.1"/>
    <property type="molecule type" value="Genomic_DNA"/>
</dbReference>
<dbReference type="PANTHER" id="PTHR30204:SF98">
    <property type="entry name" value="HTH-TYPE TRANSCRIPTIONAL REGULATOR ADHR"/>
    <property type="match status" value="1"/>
</dbReference>
<keyword evidence="1" id="KW-0238">DNA-binding</keyword>
<evidence type="ECO:0000256" key="2">
    <source>
        <dbReference type="SAM" id="Coils"/>
    </source>
</evidence>
<dbReference type="GO" id="GO:0003677">
    <property type="term" value="F:DNA binding"/>
    <property type="evidence" value="ECO:0007669"/>
    <property type="project" value="UniProtKB-KW"/>
</dbReference>
<feature type="coiled-coil region" evidence="2">
    <location>
        <begin position="83"/>
        <end position="110"/>
    </location>
</feature>
<dbReference type="PROSITE" id="PS50937">
    <property type="entry name" value="HTH_MERR_2"/>
    <property type="match status" value="1"/>
</dbReference>
<feature type="domain" description="HTH merR-type" evidence="3">
    <location>
        <begin position="1"/>
        <end position="71"/>
    </location>
</feature>
<dbReference type="Pfam" id="PF13411">
    <property type="entry name" value="MerR_1"/>
    <property type="match status" value="1"/>
</dbReference>